<dbReference type="InterPro" id="IPR009091">
    <property type="entry name" value="RCC1/BLIP-II"/>
</dbReference>
<dbReference type="EMBL" id="CAJNIZ010047093">
    <property type="protein sequence ID" value="CAE7762170.1"/>
    <property type="molecule type" value="Genomic_DNA"/>
</dbReference>
<evidence type="ECO:0000313" key="1">
    <source>
        <dbReference type="EMBL" id="CAE7762170.1"/>
    </source>
</evidence>
<evidence type="ECO:0000313" key="2">
    <source>
        <dbReference type="Proteomes" id="UP000649617"/>
    </source>
</evidence>
<dbReference type="AlphaFoldDB" id="A0A812Y429"/>
<proteinExistence type="predicted"/>
<reference evidence="1" key="1">
    <citation type="submission" date="2021-02" db="EMBL/GenBank/DDBJ databases">
        <authorList>
            <person name="Dougan E. K."/>
            <person name="Rhodes N."/>
            <person name="Thang M."/>
            <person name="Chan C."/>
        </authorList>
    </citation>
    <scope>NUCLEOTIDE SEQUENCE</scope>
</reference>
<feature type="non-terminal residue" evidence="1">
    <location>
        <position position="1"/>
    </location>
</feature>
<protein>
    <submittedName>
        <fullName evidence="1">HERC2 protein</fullName>
    </submittedName>
</protein>
<name>A0A812Y429_SYMPI</name>
<feature type="non-terminal residue" evidence="1">
    <location>
        <position position="111"/>
    </location>
</feature>
<comment type="caution">
    <text evidence="1">The sequence shown here is derived from an EMBL/GenBank/DDBJ whole genome shotgun (WGS) entry which is preliminary data.</text>
</comment>
<accession>A0A812Y429</accession>
<organism evidence="1 2">
    <name type="scientific">Symbiodinium pilosum</name>
    <name type="common">Dinoflagellate</name>
    <dbReference type="NCBI Taxonomy" id="2952"/>
    <lineage>
        <taxon>Eukaryota</taxon>
        <taxon>Sar</taxon>
        <taxon>Alveolata</taxon>
        <taxon>Dinophyceae</taxon>
        <taxon>Suessiales</taxon>
        <taxon>Symbiodiniaceae</taxon>
        <taxon>Symbiodinium</taxon>
    </lineage>
</organism>
<keyword evidence="2" id="KW-1185">Reference proteome</keyword>
<sequence length="111" mass="11457">AQRIAATNHAFAAILGDGTALAWGSARAFAKRPRDEGFGGDCSLVQQRLKGVKHIQATQAAFAALLADGSVVAWGSPEAGGDSSSVQHDLKKVTHIQATKTAFAAIRQDGS</sequence>
<dbReference type="OrthoDB" id="408734at2759"/>
<dbReference type="Proteomes" id="UP000649617">
    <property type="component" value="Unassembled WGS sequence"/>
</dbReference>
<dbReference type="Gene3D" id="2.130.10.30">
    <property type="entry name" value="Regulator of chromosome condensation 1/beta-lactamase-inhibitor protein II"/>
    <property type="match status" value="1"/>
</dbReference>
<gene>
    <name evidence="1" type="primary">HERC2</name>
    <name evidence="1" type="ORF">SPIL2461_LOCUS22260</name>
</gene>
<dbReference type="SUPFAM" id="SSF50985">
    <property type="entry name" value="RCC1/BLIP-II"/>
    <property type="match status" value="1"/>
</dbReference>